<keyword evidence="3" id="KW-0479">Metal-binding</keyword>
<name>A0A382ABH4_9ZZZZ</name>
<dbReference type="Pfam" id="PF00850">
    <property type="entry name" value="Hist_deacetyl"/>
    <property type="match status" value="1"/>
</dbReference>
<sequence>MITIYSEKHRLRNAKTELFGGQLVSPFENPSRADIVLERVQSENLGDVIAPREFGMEPVLALHDAGFVEFLRMAWDEWSKTGYEGEAIPTCWPARRMSQRIPNFIEGKVGYYSLSSETSINKGTWEAAVASKDVALTGAELLLSGNENGVFSLCRPPGHHAAFDMFGGYCFLNNAAIAAQWFRDNGIDRVSILDVDFHHGNGTQDIFYEREDVLYLSLHGDPRDAFPHFSGYPEETGQNAGEGATFNWPMPPGTQFKKWCDCLKESLAKIDQFGAGVIVVSLGVDTFEKDPISFFKLKSEDFLSIGKLIAELQRPTLFVMEGGYDINELGINIVNVLQAFEG</sequence>
<dbReference type="InterPro" id="IPR023696">
    <property type="entry name" value="Ureohydrolase_dom_sf"/>
</dbReference>
<dbReference type="CDD" id="cd10001">
    <property type="entry name" value="HDAC_classII_APAH"/>
    <property type="match status" value="1"/>
</dbReference>
<dbReference type="GO" id="GO:0016787">
    <property type="term" value="F:hydrolase activity"/>
    <property type="evidence" value="ECO:0007669"/>
    <property type="project" value="UniProtKB-KW"/>
</dbReference>
<keyword evidence="5" id="KW-0862">Zinc</keyword>
<keyword evidence="4" id="KW-0378">Hydrolase</keyword>
<evidence type="ECO:0000256" key="2">
    <source>
        <dbReference type="ARBA" id="ARBA00005947"/>
    </source>
</evidence>
<evidence type="ECO:0000256" key="1">
    <source>
        <dbReference type="ARBA" id="ARBA00001947"/>
    </source>
</evidence>
<dbReference type="GO" id="GO:0040029">
    <property type="term" value="P:epigenetic regulation of gene expression"/>
    <property type="evidence" value="ECO:0007669"/>
    <property type="project" value="TreeGrafter"/>
</dbReference>
<reference evidence="7" key="1">
    <citation type="submission" date="2018-05" db="EMBL/GenBank/DDBJ databases">
        <authorList>
            <person name="Lanie J.A."/>
            <person name="Ng W.-L."/>
            <person name="Kazmierczak K.M."/>
            <person name="Andrzejewski T.M."/>
            <person name="Davidsen T.M."/>
            <person name="Wayne K.J."/>
            <person name="Tettelin H."/>
            <person name="Glass J.I."/>
            <person name="Rusch D."/>
            <person name="Podicherti R."/>
            <person name="Tsui H.-C.T."/>
            <person name="Winkler M.E."/>
        </authorList>
    </citation>
    <scope>NUCLEOTIDE SEQUENCE</scope>
</reference>
<comment type="similarity">
    <text evidence="2">Belongs to the histone deacetylase family.</text>
</comment>
<dbReference type="PRINTS" id="PR01270">
    <property type="entry name" value="HDASUPER"/>
</dbReference>
<evidence type="ECO:0000256" key="5">
    <source>
        <dbReference type="ARBA" id="ARBA00022833"/>
    </source>
</evidence>
<evidence type="ECO:0000313" key="7">
    <source>
        <dbReference type="EMBL" id="SVA98591.1"/>
    </source>
</evidence>
<dbReference type="InterPro" id="IPR000286">
    <property type="entry name" value="HDACs"/>
</dbReference>
<evidence type="ECO:0000259" key="6">
    <source>
        <dbReference type="Pfam" id="PF00850"/>
    </source>
</evidence>
<dbReference type="PANTHER" id="PTHR10625:SF17">
    <property type="entry name" value="HISTONE DEACETYLASE 8"/>
    <property type="match status" value="1"/>
</dbReference>
<accession>A0A382ABH4</accession>
<dbReference type="InterPro" id="IPR037138">
    <property type="entry name" value="His_deacetylse_dom_sf"/>
</dbReference>
<evidence type="ECO:0000256" key="4">
    <source>
        <dbReference type="ARBA" id="ARBA00022801"/>
    </source>
</evidence>
<comment type="cofactor">
    <cofactor evidence="1">
        <name>Zn(2+)</name>
        <dbReference type="ChEBI" id="CHEBI:29105"/>
    </cofactor>
</comment>
<protein>
    <recommendedName>
        <fullName evidence="6">Histone deacetylase domain-containing protein</fullName>
    </recommendedName>
</protein>
<dbReference type="Gene3D" id="3.40.800.20">
    <property type="entry name" value="Histone deacetylase domain"/>
    <property type="match status" value="1"/>
</dbReference>
<dbReference type="GO" id="GO:0046872">
    <property type="term" value="F:metal ion binding"/>
    <property type="evidence" value="ECO:0007669"/>
    <property type="project" value="UniProtKB-KW"/>
</dbReference>
<dbReference type="SUPFAM" id="SSF52768">
    <property type="entry name" value="Arginase/deacetylase"/>
    <property type="match status" value="1"/>
</dbReference>
<dbReference type="GO" id="GO:0004407">
    <property type="term" value="F:histone deacetylase activity"/>
    <property type="evidence" value="ECO:0007669"/>
    <property type="project" value="TreeGrafter"/>
</dbReference>
<dbReference type="InterPro" id="IPR023801">
    <property type="entry name" value="His_deacetylse_dom"/>
</dbReference>
<gene>
    <name evidence="7" type="ORF">METZ01_LOCUS151445</name>
</gene>
<feature type="domain" description="Histone deacetylase" evidence="6">
    <location>
        <begin position="28"/>
        <end position="337"/>
    </location>
</feature>
<evidence type="ECO:0000256" key="3">
    <source>
        <dbReference type="ARBA" id="ARBA00022723"/>
    </source>
</evidence>
<dbReference type="EMBL" id="UINC01024613">
    <property type="protein sequence ID" value="SVA98591.1"/>
    <property type="molecule type" value="Genomic_DNA"/>
</dbReference>
<organism evidence="7">
    <name type="scientific">marine metagenome</name>
    <dbReference type="NCBI Taxonomy" id="408172"/>
    <lineage>
        <taxon>unclassified sequences</taxon>
        <taxon>metagenomes</taxon>
        <taxon>ecological metagenomes</taxon>
    </lineage>
</organism>
<dbReference type="PANTHER" id="PTHR10625">
    <property type="entry name" value="HISTONE DEACETYLASE HDAC1-RELATED"/>
    <property type="match status" value="1"/>
</dbReference>
<proteinExistence type="inferred from homology"/>
<dbReference type="AlphaFoldDB" id="A0A382ABH4"/>